<dbReference type="RefSeq" id="XP_007840486.1">
    <property type="nucleotide sequence ID" value="XM_007842295.1"/>
</dbReference>
<dbReference type="KEGG" id="pfy:PFICI_13714"/>
<keyword evidence="5" id="KW-1185">Reference proteome</keyword>
<dbReference type="InterPro" id="IPR010621">
    <property type="entry name" value="DUF1214"/>
</dbReference>
<reference evidence="5" key="1">
    <citation type="journal article" date="2015" name="BMC Genomics">
        <title>Genomic and transcriptomic analysis of the endophytic fungus Pestalotiopsis fici reveals its lifestyle and high potential for synthesis of natural products.</title>
        <authorList>
            <person name="Wang X."/>
            <person name="Zhang X."/>
            <person name="Liu L."/>
            <person name="Xiang M."/>
            <person name="Wang W."/>
            <person name="Sun X."/>
            <person name="Che Y."/>
            <person name="Guo L."/>
            <person name="Liu G."/>
            <person name="Guo L."/>
            <person name="Wang C."/>
            <person name="Yin W.B."/>
            <person name="Stadler M."/>
            <person name="Zhang X."/>
            <person name="Liu X."/>
        </authorList>
    </citation>
    <scope>NUCLEOTIDE SEQUENCE [LARGE SCALE GENOMIC DNA]</scope>
    <source>
        <strain evidence="5">W106-1 / CGMCC3.15140</strain>
    </source>
</reference>
<dbReference type="OMA" id="PRVFMDD"/>
<protein>
    <recommendedName>
        <fullName evidence="6">DUF1254 domain-containing protein</fullName>
    </recommendedName>
</protein>
<proteinExistence type="predicted"/>
<evidence type="ECO:0000256" key="1">
    <source>
        <dbReference type="SAM" id="SignalP"/>
    </source>
</evidence>
<organism evidence="4 5">
    <name type="scientific">Pestalotiopsis fici (strain W106-1 / CGMCC3.15140)</name>
    <dbReference type="NCBI Taxonomy" id="1229662"/>
    <lineage>
        <taxon>Eukaryota</taxon>
        <taxon>Fungi</taxon>
        <taxon>Dikarya</taxon>
        <taxon>Ascomycota</taxon>
        <taxon>Pezizomycotina</taxon>
        <taxon>Sordariomycetes</taxon>
        <taxon>Xylariomycetidae</taxon>
        <taxon>Amphisphaeriales</taxon>
        <taxon>Sporocadaceae</taxon>
        <taxon>Pestalotiopsis</taxon>
    </lineage>
</organism>
<dbReference type="InterPro" id="IPR037050">
    <property type="entry name" value="DUF1254_sf"/>
</dbReference>
<feature type="domain" description="DUF1214" evidence="2">
    <location>
        <begin position="352"/>
        <end position="454"/>
    </location>
</feature>
<dbReference type="InterPro" id="IPR010679">
    <property type="entry name" value="DUF1254"/>
</dbReference>
<keyword evidence="1" id="KW-0732">Signal</keyword>
<name>W3WMW5_PESFW</name>
<dbReference type="PANTHER" id="PTHR36509">
    <property type="entry name" value="BLL3101 PROTEIN"/>
    <property type="match status" value="1"/>
</dbReference>
<feature type="domain" description="DUF1254" evidence="3">
    <location>
        <begin position="62"/>
        <end position="198"/>
    </location>
</feature>
<evidence type="ECO:0000259" key="3">
    <source>
        <dbReference type="Pfam" id="PF06863"/>
    </source>
</evidence>
<dbReference type="EMBL" id="KI912119">
    <property type="protein sequence ID" value="ETS75230.1"/>
    <property type="molecule type" value="Genomic_DNA"/>
</dbReference>
<dbReference type="PANTHER" id="PTHR36509:SF2">
    <property type="entry name" value="BLL3101 PROTEIN"/>
    <property type="match status" value="1"/>
</dbReference>
<dbReference type="HOGENOM" id="CLU_027269_0_0_1"/>
<dbReference type="Pfam" id="PF06742">
    <property type="entry name" value="DUF1214"/>
    <property type="match status" value="1"/>
</dbReference>
<dbReference type="SUPFAM" id="SSF160935">
    <property type="entry name" value="VPA0735-like"/>
    <property type="match status" value="1"/>
</dbReference>
<evidence type="ECO:0000259" key="2">
    <source>
        <dbReference type="Pfam" id="PF06742"/>
    </source>
</evidence>
<dbReference type="eggNOG" id="ENOG502SNN5">
    <property type="taxonomic scope" value="Eukaryota"/>
</dbReference>
<dbReference type="Gene3D" id="2.60.120.600">
    <property type="entry name" value="Domain of unknown function DUF1214, C-terminal domain"/>
    <property type="match status" value="1"/>
</dbReference>
<gene>
    <name evidence="4" type="ORF">PFICI_13714</name>
</gene>
<sequence>MKTAAVFTTFAAIASGLPANCTQTTCPTAQEATSFSLTYGIPLLAFQQLYSTQQEGADAPVVNQLVANTELTTPNDTAVISPNVDTLYSVVIYDISHQDLELVVGDVPADRYYSVALYTPYGENYVTFGALTDASAGTYLLTPAQSFNTSGTVQADSTGRYAGIIHVPNTFGTAMIRILLKNAEGDIAVVNEIQDGFSAALVNRTGEPVGPQLTDDVFSNSSSSQPEYIMDLTARFAHMVPKTLGGEIVPVQTTATLMAAGVDPKSGTYAKPACVNLTQAYTSSQGAMMSAGESNATSTDLGNGWKMYNSEYIGTYGTHYAIRAYFAQEAYLAMVNTEALYPFYTESIFSLGTNESYRMQFSGKPQLEDVGFWSVTMYSAEGYLFENAIDRYTIGDRSNLTYPDGTLVYGSDVNSTFEVLVQGATPPDEYISNWLPSPPNGSDFIMLLRYYAPGDSLRKGDYTFPHLEPGAAVV</sequence>
<accession>W3WMW5</accession>
<dbReference type="OrthoDB" id="2018906at2759"/>
<evidence type="ECO:0000313" key="4">
    <source>
        <dbReference type="EMBL" id="ETS75230.1"/>
    </source>
</evidence>
<dbReference type="Proteomes" id="UP000030651">
    <property type="component" value="Unassembled WGS sequence"/>
</dbReference>
<evidence type="ECO:0000313" key="5">
    <source>
        <dbReference type="Proteomes" id="UP000030651"/>
    </source>
</evidence>
<dbReference type="Gene3D" id="2.60.40.1610">
    <property type="entry name" value="Domain of unknown function DUF1254"/>
    <property type="match status" value="1"/>
</dbReference>
<dbReference type="GeneID" id="19278727"/>
<dbReference type="InterPro" id="IPR037049">
    <property type="entry name" value="DUF1214_C_sf"/>
</dbReference>
<evidence type="ECO:0008006" key="6">
    <source>
        <dbReference type="Google" id="ProtNLM"/>
    </source>
</evidence>
<dbReference type="Pfam" id="PF06863">
    <property type="entry name" value="DUF1254"/>
    <property type="match status" value="1"/>
</dbReference>
<dbReference type="AlphaFoldDB" id="W3WMW5"/>
<feature type="signal peptide" evidence="1">
    <location>
        <begin position="1"/>
        <end position="16"/>
    </location>
</feature>
<feature type="chain" id="PRO_5004833733" description="DUF1254 domain-containing protein" evidence="1">
    <location>
        <begin position="17"/>
        <end position="474"/>
    </location>
</feature>
<dbReference type="InParanoid" id="W3WMW5"/>